<dbReference type="Pfam" id="PF00620">
    <property type="entry name" value="RhoGAP"/>
    <property type="match status" value="1"/>
</dbReference>
<feature type="region of interest" description="Disordered" evidence="2">
    <location>
        <begin position="455"/>
        <end position="614"/>
    </location>
</feature>
<proteinExistence type="predicted"/>
<evidence type="ECO:0000313" key="4">
    <source>
        <dbReference type="EMBL" id="WAQ98468.1"/>
    </source>
</evidence>
<feature type="compositionally biased region" description="Low complexity" evidence="2">
    <location>
        <begin position="138"/>
        <end position="156"/>
    </location>
</feature>
<feature type="compositionally biased region" description="Polar residues" evidence="2">
    <location>
        <begin position="110"/>
        <end position="137"/>
    </location>
</feature>
<dbReference type="Gene3D" id="1.10.555.10">
    <property type="entry name" value="Rho GTPase activation protein"/>
    <property type="match status" value="1"/>
</dbReference>
<keyword evidence="1" id="KW-0343">GTPase activation</keyword>
<dbReference type="EMBL" id="CP111014">
    <property type="protein sequence ID" value="WAQ98468.1"/>
    <property type="molecule type" value="Genomic_DNA"/>
</dbReference>
<feature type="domain" description="Rho-GAP" evidence="3">
    <location>
        <begin position="172"/>
        <end position="361"/>
    </location>
</feature>
<dbReference type="InterPro" id="IPR037863">
    <property type="entry name" value="RHOGAP6/36"/>
</dbReference>
<dbReference type="InterPro" id="IPR000198">
    <property type="entry name" value="RhoGAP_dom"/>
</dbReference>
<dbReference type="PROSITE" id="PS50238">
    <property type="entry name" value="RHOGAP"/>
    <property type="match status" value="1"/>
</dbReference>
<evidence type="ECO:0000256" key="2">
    <source>
        <dbReference type="SAM" id="MobiDB-lite"/>
    </source>
</evidence>
<dbReference type="SMART" id="SM00324">
    <property type="entry name" value="RhoGAP"/>
    <property type="match status" value="1"/>
</dbReference>
<accession>A0ABY7DNL5</accession>
<dbReference type="PANTHER" id="PTHR12635:SF7">
    <property type="entry name" value="RHO GTPASE ACTIVATING PROTEIN 6-RELATED"/>
    <property type="match status" value="1"/>
</dbReference>
<name>A0ABY7DNL5_MYAAR</name>
<feature type="compositionally biased region" description="Polar residues" evidence="2">
    <location>
        <begin position="532"/>
        <end position="578"/>
    </location>
</feature>
<keyword evidence="5" id="KW-1185">Reference proteome</keyword>
<evidence type="ECO:0000259" key="3">
    <source>
        <dbReference type="PROSITE" id="PS50238"/>
    </source>
</evidence>
<gene>
    <name evidence="4" type="ORF">MAR_022841</name>
</gene>
<dbReference type="InterPro" id="IPR008936">
    <property type="entry name" value="Rho_GTPase_activation_prot"/>
</dbReference>
<dbReference type="PANTHER" id="PTHR12635">
    <property type="entry name" value="RHO-GTPASE-ACTIVATING PROTEIN 6 FAMILY MEMBER"/>
    <property type="match status" value="1"/>
</dbReference>
<protein>
    <submittedName>
        <fullName evidence="4">RHG06-like protein</fullName>
    </submittedName>
</protein>
<dbReference type="SUPFAM" id="SSF48350">
    <property type="entry name" value="GTPase activation domain, GAP"/>
    <property type="match status" value="1"/>
</dbReference>
<evidence type="ECO:0000256" key="1">
    <source>
        <dbReference type="ARBA" id="ARBA00022468"/>
    </source>
</evidence>
<dbReference type="Proteomes" id="UP001164746">
    <property type="component" value="Chromosome 3"/>
</dbReference>
<evidence type="ECO:0000313" key="5">
    <source>
        <dbReference type="Proteomes" id="UP001164746"/>
    </source>
</evidence>
<reference evidence="4" key="1">
    <citation type="submission" date="2022-11" db="EMBL/GenBank/DDBJ databases">
        <title>Centuries of genome instability and evolution in soft-shell clam transmissible cancer (bioRxiv).</title>
        <authorList>
            <person name="Hart S.F.M."/>
            <person name="Yonemitsu M.A."/>
            <person name="Giersch R.M."/>
            <person name="Beal B.F."/>
            <person name="Arriagada G."/>
            <person name="Davis B.W."/>
            <person name="Ostrander E.A."/>
            <person name="Goff S.P."/>
            <person name="Metzger M.J."/>
        </authorList>
    </citation>
    <scope>NUCLEOTIDE SEQUENCE</scope>
    <source>
        <strain evidence="4">MELC-2E11</strain>
        <tissue evidence="4">Siphon/mantle</tissue>
    </source>
</reference>
<feature type="region of interest" description="Disordered" evidence="2">
    <location>
        <begin position="110"/>
        <end position="174"/>
    </location>
</feature>
<organism evidence="4 5">
    <name type="scientific">Mya arenaria</name>
    <name type="common">Soft-shell clam</name>
    <dbReference type="NCBI Taxonomy" id="6604"/>
    <lineage>
        <taxon>Eukaryota</taxon>
        <taxon>Metazoa</taxon>
        <taxon>Spiralia</taxon>
        <taxon>Lophotrochozoa</taxon>
        <taxon>Mollusca</taxon>
        <taxon>Bivalvia</taxon>
        <taxon>Autobranchia</taxon>
        <taxon>Heteroconchia</taxon>
        <taxon>Euheterodonta</taxon>
        <taxon>Imparidentia</taxon>
        <taxon>Neoheterodontei</taxon>
        <taxon>Myida</taxon>
        <taxon>Myoidea</taxon>
        <taxon>Myidae</taxon>
        <taxon>Mya</taxon>
    </lineage>
</organism>
<sequence length="614" mass="69028">MKTLCDAMKQMDLFKPNGNCTWCNVSGRRVVLRPISILQLSEAERLALQKIVLQKIQSCDLGCPVLIPKEPRESGRRKKHLLSIKRSKSANLTGIIHGLVLQMTMTFNENETQGRSKSGRNLTSSCIARGTGNQRNASSDSLSESESSRNTNSSLTDALSHTRHGSLGQSSVPLYATGPPQVPHIVKACFQHIETYGLRVLGIFRVGCSKKKTNQLRDEFDSGVEVKLNESHNPHEVGAVLKEYFRDLPEPLLTRDLYSPLIAAKGLPNLERQLEITRMLVSLLPVPSRDTLWALLQFLNNVEKHSTDAVDERGETAKQTEKEFAVESIERAEERKDVIAIPASLHDDVLRLLLETDPETTEQILKRISAENGIEVDPDTSSSYYDDSDASLPHSPISESNMQFRSTGNLSAMPLRVARSAEILTPTARRKFFYNDGRPDNSDNNGSIRRKSEVNNALEERPKFHLVIENSPSPPEVQKNPRVSRTERQGMTRDNSSPELYRRPHSMHLERPHSELYCTPKTLSIPTPDYARTNSDPYKSTSNSRSDSLTPERVTSSRAVSTSPRVTSSIQRPLNFNRATPEGENEWQKNRWRQWDNMTSHSPGDGNFEQETLV</sequence>
<feature type="region of interest" description="Disordered" evidence="2">
    <location>
        <begin position="376"/>
        <end position="403"/>
    </location>
</feature>